<dbReference type="EMBL" id="JBHGSI010000001">
    <property type="protein sequence ID" value="MFB4718180.1"/>
    <property type="molecule type" value="Genomic_DNA"/>
</dbReference>
<sequence>MYKKICLAGAVILISACSQHRPGILSQTIVQSLSSQDAFIDRSKVDQVPYASMALTVADGPRAFIVLAWNEDNTQKWLTADAKMIATRNGRLIKTLGFRDNLLSLESNTPDPLASPLTIQEGQQWRAQVRWQGNGFHAADVTSRFHWSGSEDFIVLGVTRSYRILEEAMTAKTDGATWQQRYWVDPHSGRIVHSKQILHPYGQTWSLTLLKPYS</sequence>
<reference evidence="2" key="1">
    <citation type="submission" date="2023-09" db="EMBL/GenBank/DDBJ databases">
        <title>Coexistence of blaNDM-1 and blaKPC-2 in Enterobacter chuandaensis.</title>
        <authorList>
            <person name="Chen R."/>
        </authorList>
    </citation>
    <scope>NUCLEOTIDE SEQUENCE</scope>
    <source>
        <strain evidence="2">FAHZZU5885</strain>
    </source>
</reference>
<reference evidence="1 3" key="2">
    <citation type="submission" date="2024-09" db="EMBL/GenBank/DDBJ databases">
        <title>Molecular characterization of Carbapenemase-producing Enterobacter cloacae Complex from Infections in Argentina.</title>
        <authorList>
            <person name="De Mendieta J.M."/>
            <person name="Gomez S."/>
        </authorList>
    </citation>
    <scope>NUCLEOTIDE SEQUENCE [LARGE SCALE GENOMIC DNA]</scope>
    <source>
        <strain evidence="1 3">M23267</strain>
    </source>
</reference>
<dbReference type="KEGG" id="echu:RQP59_08195"/>
<accession>A0AA96RVE2</accession>
<keyword evidence="2" id="KW-0449">Lipoprotein</keyword>
<dbReference type="EMBL" id="CP135253">
    <property type="protein sequence ID" value="WNS39519.1"/>
    <property type="molecule type" value="Genomic_DNA"/>
</dbReference>
<dbReference type="AlphaFoldDB" id="A0AA96RVE2"/>
<dbReference type="RefSeq" id="WP_217479871.1">
    <property type="nucleotide sequence ID" value="NZ_CP135253.1"/>
</dbReference>
<evidence type="ECO:0000313" key="3">
    <source>
        <dbReference type="Proteomes" id="UP001577381"/>
    </source>
</evidence>
<gene>
    <name evidence="1" type="ORF">ACE3KR_04670</name>
    <name evidence="2" type="ORF">RQP59_08195</name>
</gene>
<dbReference type="Pfam" id="PF11102">
    <property type="entry name" value="YjbF"/>
    <property type="match status" value="1"/>
</dbReference>
<name>A0AA96RVE2_9ENTR</name>
<dbReference type="InterPro" id="IPR021308">
    <property type="entry name" value="GfcB"/>
</dbReference>
<organism evidence="2">
    <name type="scientific">Enterobacter chuandaensis</name>
    <dbReference type="NCBI Taxonomy" id="2497875"/>
    <lineage>
        <taxon>Bacteria</taxon>
        <taxon>Pseudomonadati</taxon>
        <taxon>Pseudomonadota</taxon>
        <taxon>Gammaproteobacteria</taxon>
        <taxon>Enterobacterales</taxon>
        <taxon>Enterobacteriaceae</taxon>
        <taxon>Enterobacter</taxon>
        <taxon>Enterobacter cloacae complex</taxon>
    </lineage>
</organism>
<evidence type="ECO:0000313" key="2">
    <source>
        <dbReference type="EMBL" id="WNS39519.1"/>
    </source>
</evidence>
<evidence type="ECO:0000313" key="1">
    <source>
        <dbReference type="EMBL" id="MFB4718180.1"/>
    </source>
</evidence>
<dbReference type="PROSITE" id="PS51257">
    <property type="entry name" value="PROKAR_LIPOPROTEIN"/>
    <property type="match status" value="1"/>
</dbReference>
<dbReference type="Proteomes" id="UP001577381">
    <property type="component" value="Unassembled WGS sequence"/>
</dbReference>
<keyword evidence="3" id="KW-1185">Reference proteome</keyword>
<proteinExistence type="predicted"/>
<protein>
    <submittedName>
        <fullName evidence="2">YjbF family lipoprotein</fullName>
    </submittedName>
</protein>